<sequence length="295" mass="32057">MDRKLFKAATSGDARFVREAREALQREVTVDGNSVLHIAAKLGHVEHAQALLLKQPYLMKLSNSKGDTPLHCAAAAGHVAIVELFVAHMVLSKNPVISELCGEPWMMNDAGNTALHEATRNGHLAVVEALMSAAPDLANVENNTGVSALYMAAERIGGDCQGIAELFDCLGRRTSRPDSTACSCTSELWYVPLLDITKMILDKNPNSVRQQDATKSTPLHFAAANGDIRMVQLLLQSDAKAAYIRDQDGFSTIHVAANAGHLKIIEQVLEYCPDSMGLKNNTGRNFFHVAVEKRI</sequence>
<feature type="repeat" description="ANK" evidence="1">
    <location>
        <begin position="31"/>
        <end position="52"/>
    </location>
</feature>
<keyword evidence="3" id="KW-1185">Reference proteome</keyword>
<feature type="repeat" description="ANK" evidence="1">
    <location>
        <begin position="110"/>
        <end position="142"/>
    </location>
</feature>
<evidence type="ECO:0000313" key="3">
    <source>
        <dbReference type="Proteomes" id="UP001055439"/>
    </source>
</evidence>
<gene>
    <name evidence="2" type="ORF">MUK42_05868</name>
</gene>
<dbReference type="AlphaFoldDB" id="A0A9E7GW17"/>
<organism evidence="2 3">
    <name type="scientific">Musa troglodytarum</name>
    <name type="common">fe'i banana</name>
    <dbReference type="NCBI Taxonomy" id="320322"/>
    <lineage>
        <taxon>Eukaryota</taxon>
        <taxon>Viridiplantae</taxon>
        <taxon>Streptophyta</taxon>
        <taxon>Embryophyta</taxon>
        <taxon>Tracheophyta</taxon>
        <taxon>Spermatophyta</taxon>
        <taxon>Magnoliopsida</taxon>
        <taxon>Liliopsida</taxon>
        <taxon>Zingiberales</taxon>
        <taxon>Musaceae</taxon>
        <taxon>Musa</taxon>
    </lineage>
</organism>
<evidence type="ECO:0000256" key="1">
    <source>
        <dbReference type="PROSITE-ProRule" id="PRU00023"/>
    </source>
</evidence>
<dbReference type="Pfam" id="PF12796">
    <property type="entry name" value="Ank_2"/>
    <property type="match status" value="3"/>
</dbReference>
<dbReference type="PROSITE" id="PS50088">
    <property type="entry name" value="ANK_REPEAT"/>
    <property type="match status" value="4"/>
</dbReference>
<dbReference type="InterPro" id="IPR002110">
    <property type="entry name" value="Ankyrin_rpt"/>
</dbReference>
<dbReference type="SUPFAM" id="SSF48403">
    <property type="entry name" value="Ankyrin repeat"/>
    <property type="match status" value="1"/>
</dbReference>
<protein>
    <submittedName>
        <fullName evidence="2">ANK</fullName>
    </submittedName>
</protein>
<evidence type="ECO:0000313" key="2">
    <source>
        <dbReference type="EMBL" id="URE19137.1"/>
    </source>
</evidence>
<proteinExistence type="predicted"/>
<dbReference type="Proteomes" id="UP001055439">
    <property type="component" value="Chromosome 7"/>
</dbReference>
<dbReference type="PANTHER" id="PTHR24121:SF21">
    <property type="entry name" value="ANKYRIN REPEAT FAMILY PROTEIN"/>
    <property type="match status" value="1"/>
</dbReference>
<feature type="repeat" description="ANK" evidence="1">
    <location>
        <begin position="65"/>
        <end position="86"/>
    </location>
</feature>
<accession>A0A9E7GW17</accession>
<dbReference type="Gene3D" id="1.25.40.20">
    <property type="entry name" value="Ankyrin repeat-containing domain"/>
    <property type="match status" value="3"/>
</dbReference>
<name>A0A9E7GW17_9LILI</name>
<reference evidence="2" key="1">
    <citation type="submission" date="2022-05" db="EMBL/GenBank/DDBJ databases">
        <title>The Musa troglodytarum L. genome provides insights into the mechanism of non-climacteric behaviour and enrichment of carotenoids.</title>
        <authorList>
            <person name="Wang J."/>
        </authorList>
    </citation>
    <scope>NUCLEOTIDE SEQUENCE</scope>
    <source>
        <tissue evidence="2">Leaf</tissue>
    </source>
</reference>
<dbReference type="SMART" id="SM00248">
    <property type="entry name" value="ANK"/>
    <property type="match status" value="5"/>
</dbReference>
<keyword evidence="1" id="KW-0040">ANK repeat</keyword>
<feature type="repeat" description="ANK" evidence="1">
    <location>
        <begin position="214"/>
        <end position="246"/>
    </location>
</feature>
<dbReference type="EMBL" id="CP097509">
    <property type="protein sequence ID" value="URE19137.1"/>
    <property type="molecule type" value="Genomic_DNA"/>
</dbReference>
<dbReference type="InterPro" id="IPR036770">
    <property type="entry name" value="Ankyrin_rpt-contain_sf"/>
</dbReference>
<dbReference type="PANTHER" id="PTHR24121">
    <property type="entry name" value="NO MECHANORECEPTOR POTENTIAL C, ISOFORM D-RELATED"/>
    <property type="match status" value="1"/>
</dbReference>
<dbReference type="PROSITE" id="PS50297">
    <property type="entry name" value="ANK_REP_REGION"/>
    <property type="match status" value="4"/>
</dbReference>
<dbReference type="OrthoDB" id="1916412at2759"/>